<gene>
    <name evidence="11" type="primary">20214421</name>
    <name evidence="10" type="ORF">HELRODRAFT_70073</name>
</gene>
<dbReference type="FunCoup" id="T1G023">
    <property type="interactions" value="1211"/>
</dbReference>
<dbReference type="EMBL" id="AMQM01002190">
    <property type="status" value="NOT_ANNOTATED_CDS"/>
    <property type="molecule type" value="Genomic_DNA"/>
</dbReference>
<dbReference type="GeneID" id="20214421"/>
<evidence type="ECO:0000256" key="4">
    <source>
        <dbReference type="ARBA" id="ARBA00023015"/>
    </source>
</evidence>
<reference evidence="11" key="3">
    <citation type="submission" date="2015-06" db="UniProtKB">
        <authorList>
            <consortium name="EnsemblMetazoa"/>
        </authorList>
    </citation>
    <scope>IDENTIFICATION</scope>
</reference>
<dbReference type="GO" id="GO:0010604">
    <property type="term" value="P:positive regulation of macromolecule metabolic process"/>
    <property type="evidence" value="ECO:0007669"/>
    <property type="project" value="UniProtKB-ARBA"/>
</dbReference>
<keyword evidence="7" id="KW-0539">Nucleus</keyword>
<dbReference type="CTD" id="20214421"/>
<dbReference type="PANTHER" id="PTHR11937">
    <property type="entry name" value="ACTIN"/>
    <property type="match status" value="1"/>
</dbReference>
<comment type="similarity">
    <text evidence="8">Belongs to the actin family.</text>
</comment>
<dbReference type="InterPro" id="IPR043129">
    <property type="entry name" value="ATPase_NBD"/>
</dbReference>
<dbReference type="eggNOG" id="KOG0681">
    <property type="taxonomic scope" value="Eukaryota"/>
</dbReference>
<dbReference type="SMART" id="SM00268">
    <property type="entry name" value="ACTIN"/>
    <property type="match status" value="1"/>
</dbReference>
<evidence type="ECO:0000256" key="1">
    <source>
        <dbReference type="ARBA" id="ARBA00003520"/>
    </source>
</evidence>
<comment type="subcellular location">
    <subcellularLocation>
        <location evidence="2">Nucleus</location>
    </subcellularLocation>
</comment>
<accession>T1G023</accession>
<evidence type="ECO:0000256" key="6">
    <source>
        <dbReference type="ARBA" id="ARBA00023163"/>
    </source>
</evidence>
<organism evidence="11 12">
    <name type="scientific">Helobdella robusta</name>
    <name type="common">Californian leech</name>
    <dbReference type="NCBI Taxonomy" id="6412"/>
    <lineage>
        <taxon>Eukaryota</taxon>
        <taxon>Metazoa</taxon>
        <taxon>Spiralia</taxon>
        <taxon>Lophotrochozoa</taxon>
        <taxon>Annelida</taxon>
        <taxon>Clitellata</taxon>
        <taxon>Hirudinea</taxon>
        <taxon>Rhynchobdellida</taxon>
        <taxon>Glossiphoniidae</taxon>
        <taxon>Helobdella</taxon>
    </lineage>
</organism>
<sequence length="632" mass="74370">GSYRCRAGWASKDDPLLIFRNVTFKQKNKKTLENEILVGNDIINFDQVYNHSRSAFERNVVTQFDIQEQIFDYIFRHLQINSVDSDMPHPLVITEPLSNPNYSRERMSELLFEHYSVPSVQYGVDSLFGLYFNNTATNEFTSDHFIISCGYKTSHLIPIVRGRMMKCRRFNYGGNTIFHINSYSLLHLKYPGHIANITPSRAEHIVQNKCHFAIDFNEKLLKWTNDSYYNKHVIKYQLPFNQVYVVAQKISTEQLKQRHDEQIKRLMGMNLKRRQEKLISEQEKLSHYISLMDIIREEVEENGEYDNDAAILQDNNFSGMQELRAVISKLNNSIEALQDKIMTCTEQVGWLFIHLLFLNATGSMPPLSDTDGRRRWLDQLKADRQRVIDRMNERKNWRNEMMRRRTMASHRRISLISELAKNSKNTDDNFGINDEDWNIYKEINKDSRNSDSENDLDQLEEMEICLQEYDPEFRKIDPSESADLNEYYQIHVALEQIRIPELVYQPSMMGSEQAGLCEGIGHVLRQFNNEQQLRLVQDIFVIGGYASIPNFKSRLEKELLEIRPFESKFKVRMAANPVLDAWKGARLWSINSENLRRYSTNRKDYYEFGGDYLKTCCISNRTSNDFLKNQML</sequence>
<keyword evidence="6" id="KW-0804">Transcription</keyword>
<dbReference type="Pfam" id="PF00022">
    <property type="entry name" value="Actin"/>
    <property type="match status" value="2"/>
</dbReference>
<evidence type="ECO:0000256" key="7">
    <source>
        <dbReference type="ARBA" id="ARBA00023242"/>
    </source>
</evidence>
<dbReference type="EMBL" id="KB097700">
    <property type="protein sequence ID" value="ESN91786.1"/>
    <property type="molecule type" value="Genomic_DNA"/>
</dbReference>
<dbReference type="FunFam" id="3.30.420.40:FF:000058">
    <property type="entry name" value="Putative actin-related protein 5"/>
    <property type="match status" value="1"/>
</dbReference>
<name>T1G023_HELRO</name>
<dbReference type="InParanoid" id="T1G023"/>
<dbReference type="CDD" id="cd10211">
    <property type="entry name" value="ASKHA_NBD_Arp5"/>
    <property type="match status" value="1"/>
</dbReference>
<proteinExistence type="inferred from homology"/>
<dbReference type="KEGG" id="hro:HELRODRAFT_70073"/>
<dbReference type="HOGENOM" id="CLU_008246_2_0_1"/>
<dbReference type="Gene3D" id="3.90.640.10">
    <property type="entry name" value="Actin, Chain A, domain 4"/>
    <property type="match status" value="2"/>
</dbReference>
<keyword evidence="3" id="KW-0227">DNA damage</keyword>
<dbReference type="FunFam" id="3.90.640.10:FF:000208">
    <property type="entry name" value="Actin-related protein 5-like protein"/>
    <property type="match status" value="1"/>
</dbReference>
<evidence type="ECO:0000313" key="10">
    <source>
        <dbReference type="EMBL" id="ESN91786.1"/>
    </source>
</evidence>
<dbReference type="InterPro" id="IPR004000">
    <property type="entry name" value="Actin"/>
</dbReference>
<keyword evidence="5 9" id="KW-0175">Coiled coil</keyword>
<dbReference type="EnsemblMetazoa" id="HelroT70073">
    <property type="protein sequence ID" value="HelroP70073"/>
    <property type="gene ID" value="HelroG70073"/>
</dbReference>
<dbReference type="GO" id="GO:0006355">
    <property type="term" value="P:regulation of DNA-templated transcription"/>
    <property type="evidence" value="ECO:0000318"/>
    <property type="project" value="GO_Central"/>
</dbReference>
<dbReference type="STRING" id="6412.T1G023"/>
<dbReference type="RefSeq" id="XP_009030092.1">
    <property type="nucleotide sequence ID" value="XM_009031844.1"/>
</dbReference>
<dbReference type="OMA" id="YPFTEHV"/>
<dbReference type="FunFam" id="3.30.420.40:FF:000122">
    <property type="entry name" value="ARP5 actin-related protein 5 homolog"/>
    <property type="match status" value="1"/>
</dbReference>
<evidence type="ECO:0000256" key="3">
    <source>
        <dbReference type="ARBA" id="ARBA00022763"/>
    </source>
</evidence>
<dbReference type="GO" id="GO:0006974">
    <property type="term" value="P:DNA damage response"/>
    <property type="evidence" value="ECO:0007669"/>
    <property type="project" value="UniProtKB-KW"/>
</dbReference>
<evidence type="ECO:0000313" key="12">
    <source>
        <dbReference type="Proteomes" id="UP000015101"/>
    </source>
</evidence>
<evidence type="ECO:0000313" key="11">
    <source>
        <dbReference type="EnsemblMetazoa" id="HelroP70073"/>
    </source>
</evidence>
<feature type="coiled-coil region" evidence="9">
    <location>
        <begin position="320"/>
        <end position="347"/>
    </location>
</feature>
<dbReference type="OrthoDB" id="7340501at2759"/>
<reference evidence="12" key="1">
    <citation type="submission" date="2012-12" db="EMBL/GenBank/DDBJ databases">
        <authorList>
            <person name="Hellsten U."/>
            <person name="Grimwood J."/>
            <person name="Chapman J.A."/>
            <person name="Shapiro H."/>
            <person name="Aerts A."/>
            <person name="Otillar R.P."/>
            <person name="Terry A.Y."/>
            <person name="Boore J.L."/>
            <person name="Simakov O."/>
            <person name="Marletaz F."/>
            <person name="Cho S.-J."/>
            <person name="Edsinger-Gonzales E."/>
            <person name="Havlak P."/>
            <person name="Kuo D.-H."/>
            <person name="Larsson T."/>
            <person name="Lv J."/>
            <person name="Arendt D."/>
            <person name="Savage R."/>
            <person name="Osoegawa K."/>
            <person name="de Jong P."/>
            <person name="Lindberg D.R."/>
            <person name="Seaver E.C."/>
            <person name="Weisblat D.A."/>
            <person name="Putnam N.H."/>
            <person name="Grigoriev I.V."/>
            <person name="Rokhsar D.S."/>
        </authorList>
    </citation>
    <scope>NUCLEOTIDE SEQUENCE</scope>
</reference>
<evidence type="ECO:0000256" key="2">
    <source>
        <dbReference type="ARBA" id="ARBA00004123"/>
    </source>
</evidence>
<dbReference type="GO" id="GO:0005737">
    <property type="term" value="C:cytoplasm"/>
    <property type="evidence" value="ECO:0000318"/>
    <property type="project" value="GO_Central"/>
</dbReference>
<reference evidence="10 12" key="2">
    <citation type="journal article" date="2013" name="Nature">
        <title>Insights into bilaterian evolution from three spiralian genomes.</title>
        <authorList>
            <person name="Simakov O."/>
            <person name="Marletaz F."/>
            <person name="Cho S.J."/>
            <person name="Edsinger-Gonzales E."/>
            <person name="Havlak P."/>
            <person name="Hellsten U."/>
            <person name="Kuo D.H."/>
            <person name="Larsson T."/>
            <person name="Lv J."/>
            <person name="Arendt D."/>
            <person name="Savage R."/>
            <person name="Osoegawa K."/>
            <person name="de Jong P."/>
            <person name="Grimwood J."/>
            <person name="Chapman J.A."/>
            <person name="Shapiro H."/>
            <person name="Aerts A."/>
            <person name="Otillar R.P."/>
            <person name="Terry A.Y."/>
            <person name="Boore J.L."/>
            <person name="Grigoriev I.V."/>
            <person name="Lindberg D.R."/>
            <person name="Seaver E.C."/>
            <person name="Weisblat D.A."/>
            <person name="Putnam N.H."/>
            <person name="Rokhsar D.S."/>
        </authorList>
    </citation>
    <scope>NUCLEOTIDE SEQUENCE</scope>
</reference>
<dbReference type="Gene3D" id="3.30.420.40">
    <property type="match status" value="4"/>
</dbReference>
<comment type="function">
    <text evidence="1">Actins are highly conserved proteins that are involved in various types of cell motility and are ubiquitously expressed in all eukaryotic cells.</text>
</comment>
<dbReference type="AlphaFoldDB" id="T1G023"/>
<evidence type="ECO:0000256" key="8">
    <source>
        <dbReference type="RuleBase" id="RU000487"/>
    </source>
</evidence>
<dbReference type="SUPFAM" id="SSF53067">
    <property type="entry name" value="Actin-like ATPase domain"/>
    <property type="match status" value="2"/>
</dbReference>
<keyword evidence="4" id="KW-0805">Transcription regulation</keyword>
<dbReference type="FunFam" id="3.30.420.40:FF:000048">
    <property type="entry name" value="ARP5 actin-related protein 5 homolog"/>
    <property type="match status" value="1"/>
</dbReference>
<dbReference type="GO" id="GO:0031011">
    <property type="term" value="C:Ino80 complex"/>
    <property type="evidence" value="ECO:0000318"/>
    <property type="project" value="GO_Central"/>
</dbReference>
<dbReference type="Proteomes" id="UP000015101">
    <property type="component" value="Unassembled WGS sequence"/>
</dbReference>
<keyword evidence="12" id="KW-1185">Reference proteome</keyword>
<evidence type="ECO:0000256" key="5">
    <source>
        <dbReference type="ARBA" id="ARBA00023054"/>
    </source>
</evidence>
<evidence type="ECO:0000256" key="9">
    <source>
        <dbReference type="SAM" id="Coils"/>
    </source>
</evidence>
<protein>
    <submittedName>
        <fullName evidence="10 11">Uncharacterized protein</fullName>
    </submittedName>
</protein>